<dbReference type="GO" id="GO:0005634">
    <property type="term" value="C:nucleus"/>
    <property type="evidence" value="ECO:0007669"/>
    <property type="project" value="UniProtKB-SubCell"/>
</dbReference>
<keyword evidence="2" id="KW-0227">DNA damage</keyword>
<accession>A0A1R1XK97</accession>
<dbReference type="AlphaFoldDB" id="A0A1R1XK97"/>
<dbReference type="InterPro" id="IPR013882">
    <property type="entry name" value="Ctp1_C"/>
</dbReference>
<dbReference type="OrthoDB" id="5676366at2759"/>
<evidence type="ECO:0000313" key="7">
    <source>
        <dbReference type="EMBL" id="OMJ15013.1"/>
    </source>
</evidence>
<evidence type="ECO:0000259" key="6">
    <source>
        <dbReference type="Pfam" id="PF08573"/>
    </source>
</evidence>
<keyword evidence="3" id="KW-0539">Nucleus</keyword>
<evidence type="ECO:0000256" key="5">
    <source>
        <dbReference type="SAM" id="MobiDB-lite"/>
    </source>
</evidence>
<dbReference type="GO" id="GO:0006281">
    <property type="term" value="P:DNA repair"/>
    <property type="evidence" value="ECO:0007669"/>
    <property type="project" value="InterPro"/>
</dbReference>
<evidence type="ECO:0000256" key="4">
    <source>
        <dbReference type="SAM" id="Coils"/>
    </source>
</evidence>
<organism evidence="7 8">
    <name type="scientific">Smittium culicis</name>
    <dbReference type="NCBI Taxonomy" id="133412"/>
    <lineage>
        <taxon>Eukaryota</taxon>
        <taxon>Fungi</taxon>
        <taxon>Fungi incertae sedis</taxon>
        <taxon>Zoopagomycota</taxon>
        <taxon>Kickxellomycotina</taxon>
        <taxon>Harpellomycetes</taxon>
        <taxon>Harpellales</taxon>
        <taxon>Legeriomycetaceae</taxon>
        <taxon>Smittium</taxon>
    </lineage>
</organism>
<dbReference type="EMBL" id="LSSN01002815">
    <property type="protein sequence ID" value="OMJ15013.1"/>
    <property type="molecule type" value="Genomic_DNA"/>
</dbReference>
<feature type="compositionally biased region" description="Polar residues" evidence="5">
    <location>
        <begin position="206"/>
        <end position="222"/>
    </location>
</feature>
<feature type="region of interest" description="Disordered" evidence="5">
    <location>
        <begin position="270"/>
        <end position="337"/>
    </location>
</feature>
<feature type="compositionally biased region" description="Low complexity" evidence="5">
    <location>
        <begin position="161"/>
        <end position="193"/>
    </location>
</feature>
<dbReference type="Pfam" id="PF08573">
    <property type="entry name" value="SAE2"/>
    <property type="match status" value="1"/>
</dbReference>
<comment type="subcellular location">
    <subcellularLocation>
        <location evidence="1">Nucleus</location>
    </subcellularLocation>
</comment>
<feature type="domain" description="DNA endonuclease activator Ctp1 C-terminal" evidence="6">
    <location>
        <begin position="236"/>
        <end position="337"/>
    </location>
</feature>
<name>A0A1R1XK97_9FUNG</name>
<dbReference type="STRING" id="133412.A0A1R1XK97"/>
<dbReference type="Proteomes" id="UP000187283">
    <property type="component" value="Unassembled WGS sequence"/>
</dbReference>
<evidence type="ECO:0000256" key="3">
    <source>
        <dbReference type="ARBA" id="ARBA00023242"/>
    </source>
</evidence>
<comment type="caution">
    <text evidence="7">The sequence shown here is derived from an EMBL/GenBank/DDBJ whole genome shotgun (WGS) entry which is preliminary data.</text>
</comment>
<evidence type="ECO:0000313" key="8">
    <source>
        <dbReference type="Proteomes" id="UP000187283"/>
    </source>
</evidence>
<feature type="compositionally biased region" description="Basic and acidic residues" evidence="5">
    <location>
        <begin position="195"/>
        <end position="205"/>
    </location>
</feature>
<proteinExistence type="predicted"/>
<reference evidence="7 8" key="1">
    <citation type="submission" date="2017-01" db="EMBL/GenBank/DDBJ databases">
        <authorList>
            <person name="Mah S.A."/>
            <person name="Swanson W.J."/>
            <person name="Moy G.W."/>
            <person name="Vacquier V.D."/>
        </authorList>
    </citation>
    <scope>NUCLEOTIDE SEQUENCE [LARGE SCALE GENOMIC DNA]</scope>
    <source>
        <strain evidence="7 8">GSMNP</strain>
    </source>
</reference>
<feature type="region of interest" description="Disordered" evidence="5">
    <location>
        <begin position="83"/>
        <end position="230"/>
    </location>
</feature>
<feature type="compositionally biased region" description="Polar residues" evidence="5">
    <location>
        <begin position="90"/>
        <end position="111"/>
    </location>
</feature>
<sequence length="337" mass="38300">MLKSSQTILLENYENKIEEFEALKTEFQSNSISWKNEKESLLAEIKHLKSIDYMREYLNADVKNILNIKNNYAFDEESLKTLNPLAPKPTQKSSSHSRNPSQKHSSKNNHAQVIDLEDPEMNHEPTNIPQPPSDHINSNSVADNYHDFNLPSKQGKKPKHSSSSNLSLSKQCSSPSRSHMSNNTSSSLESSPTKSKKESLAKDTPTDQTPNSSKLNIKQTNLENKDSKSRKDEFLYKKDIRAKSDRKELHGSGCPCCSKFYELAGPIKSVENPPDLTNRPKNTSNNNPDNAMDTDSHSFMNPETEMTPDEHKQRISRHKSVKKNENHSSEFWSIDFP</sequence>
<evidence type="ECO:0000256" key="1">
    <source>
        <dbReference type="ARBA" id="ARBA00004123"/>
    </source>
</evidence>
<evidence type="ECO:0000256" key="2">
    <source>
        <dbReference type="ARBA" id="ARBA00022763"/>
    </source>
</evidence>
<gene>
    <name evidence="7" type="ORF">AYI70_g7538</name>
</gene>
<keyword evidence="8" id="KW-1185">Reference proteome</keyword>
<protein>
    <recommendedName>
        <fullName evidence="6">DNA endonuclease activator Ctp1 C-terminal domain-containing protein</fullName>
    </recommendedName>
</protein>
<feature type="compositionally biased region" description="Polar residues" evidence="5">
    <location>
        <begin position="279"/>
        <end position="289"/>
    </location>
</feature>
<keyword evidence="4" id="KW-0175">Coiled coil</keyword>
<feature type="coiled-coil region" evidence="4">
    <location>
        <begin position="3"/>
        <end position="30"/>
    </location>
</feature>